<comment type="caution">
    <text evidence="1">The sequence shown here is derived from an EMBL/GenBank/DDBJ whole genome shotgun (WGS) entry which is preliminary data.</text>
</comment>
<name>A0A059G0E7_9PROT</name>
<dbReference type="AlphaFoldDB" id="A0A059G0E7"/>
<dbReference type="OrthoDB" id="5363652at2"/>
<reference evidence="1 2" key="1">
    <citation type="submission" date="2013-04" db="EMBL/GenBank/DDBJ databases">
        <title>Hyphomonas hirschiana VP5 Genome Sequencing.</title>
        <authorList>
            <person name="Lai Q."/>
            <person name="Shao Z."/>
        </authorList>
    </citation>
    <scope>NUCLEOTIDE SEQUENCE [LARGE SCALE GENOMIC DNA]</scope>
    <source>
        <strain evidence="1 2">VP5</strain>
    </source>
</reference>
<organism evidence="1 2">
    <name type="scientific">Hyphomonas hirschiana VP5</name>
    <dbReference type="NCBI Taxonomy" id="1280951"/>
    <lineage>
        <taxon>Bacteria</taxon>
        <taxon>Pseudomonadati</taxon>
        <taxon>Pseudomonadota</taxon>
        <taxon>Alphaproteobacteria</taxon>
        <taxon>Hyphomonadales</taxon>
        <taxon>Hyphomonadaceae</taxon>
        <taxon>Hyphomonas</taxon>
    </lineage>
</organism>
<dbReference type="Pfam" id="PF07751">
    <property type="entry name" value="Abi_2"/>
    <property type="match status" value="1"/>
</dbReference>
<dbReference type="PATRIC" id="fig|1280951.3.peg.511"/>
<keyword evidence="2" id="KW-1185">Reference proteome</keyword>
<sequence length="258" mass="29856">MRYFKPATTIDEQIARLRDRGMVCRDEELVKRWLVTVGYYRLSAYWLPYEVAPNGTQTRSKQFAPGTEFETIIDIYTFDRQLRLLVMEAIERVEIALRTSWTYHLAHASGSHAHMSAELFESSDDHKQYLQKLKESIDRSREVFIAHYTGRYADPSMPPLWAVTELMTFTELSKWIAFTKDRKIGSAIAKDVGLPTRETLSGAIQAISFVRNICAHHGRLWNRQLVKRIPNIKRFKADLFIELDGQLNRAGFAGGHFL</sequence>
<gene>
    <name evidence="1" type="ORF">HHI_02525</name>
</gene>
<evidence type="ECO:0000313" key="1">
    <source>
        <dbReference type="EMBL" id="KCZ96518.1"/>
    </source>
</evidence>
<proteinExistence type="predicted"/>
<dbReference type="Proteomes" id="UP000025061">
    <property type="component" value="Unassembled WGS sequence"/>
</dbReference>
<dbReference type="InterPro" id="IPR011664">
    <property type="entry name" value="Abi_system_AbiD/AbiF-like"/>
</dbReference>
<dbReference type="EMBL" id="ARYI01000001">
    <property type="protein sequence ID" value="KCZ96518.1"/>
    <property type="molecule type" value="Genomic_DNA"/>
</dbReference>
<accession>A0A059G0E7</accession>
<protein>
    <submittedName>
        <fullName evidence="1">Abi-like family protein</fullName>
    </submittedName>
</protein>
<evidence type="ECO:0000313" key="2">
    <source>
        <dbReference type="Proteomes" id="UP000025061"/>
    </source>
</evidence>